<proteinExistence type="predicted"/>
<organism evidence="2 3">
    <name type="scientific">Riemerella anatipestifer (strain ATCC 11845 / DSM 15868 / JCM 9532 / NCTC 11014)</name>
    <dbReference type="NCBI Taxonomy" id="693978"/>
    <lineage>
        <taxon>Bacteria</taxon>
        <taxon>Pseudomonadati</taxon>
        <taxon>Bacteroidota</taxon>
        <taxon>Flavobacteriia</taxon>
        <taxon>Flavobacteriales</taxon>
        <taxon>Weeksellaceae</taxon>
        <taxon>Riemerella</taxon>
    </lineage>
</organism>
<protein>
    <recommendedName>
        <fullName evidence="4">Heme-binding protein</fullName>
    </recommendedName>
</protein>
<dbReference type="Proteomes" id="UP000010093">
    <property type="component" value="Chromosome"/>
</dbReference>
<keyword evidence="1" id="KW-0732">Signal</keyword>
<dbReference type="AlphaFoldDB" id="E4TB52"/>
<dbReference type="KEGG" id="ran:Riean_0113"/>
<dbReference type="InterPro" id="IPR038084">
    <property type="entry name" value="PduO/GlcC-like_sf"/>
</dbReference>
<evidence type="ECO:0000313" key="2">
    <source>
        <dbReference type="EMBL" id="AFD55310.1"/>
    </source>
</evidence>
<gene>
    <name evidence="2" type="ORF">RA0C_0320</name>
</gene>
<evidence type="ECO:0008006" key="4">
    <source>
        <dbReference type="Google" id="ProtNLM"/>
    </source>
</evidence>
<dbReference type="PANTHER" id="PTHR34309:SF1">
    <property type="entry name" value="PROTEIN GLCG"/>
    <property type="match status" value="1"/>
</dbReference>
<name>E4TB52_RIEAD</name>
<dbReference type="InterPro" id="IPR052517">
    <property type="entry name" value="GlcG_carb_metab_protein"/>
</dbReference>
<dbReference type="Gene3D" id="3.30.450.150">
    <property type="entry name" value="Haem-degrading domain"/>
    <property type="match status" value="1"/>
</dbReference>
<dbReference type="InterPro" id="IPR005624">
    <property type="entry name" value="PduO/GlcC-like"/>
</dbReference>
<dbReference type="PATRIC" id="fig|693978.17.peg.331"/>
<dbReference type="SUPFAM" id="SSF143744">
    <property type="entry name" value="GlcG-like"/>
    <property type="match status" value="1"/>
</dbReference>
<accession>E4TB52</accession>
<dbReference type="Pfam" id="PF03928">
    <property type="entry name" value="HbpS-like"/>
    <property type="match status" value="1"/>
</dbReference>
<dbReference type="KEGG" id="rai:RA0C_0320"/>
<reference evidence="2 3" key="1">
    <citation type="journal article" date="2012" name="J. Bacteriol.">
        <title>Complete genome sequence of Riemerella anatipestifer reference strain.</title>
        <authorList>
            <person name="Wang X."/>
            <person name="Zhu D."/>
            <person name="Wang M."/>
            <person name="Cheng A."/>
            <person name="Jia R."/>
            <person name="Zhou Y."/>
            <person name="Chen Z."/>
            <person name="Luo Q."/>
            <person name="Liu F."/>
            <person name="Wang Y."/>
            <person name="Chen X.Y."/>
        </authorList>
    </citation>
    <scope>NUCLEOTIDE SEQUENCE [LARGE SCALE GENOMIC DNA]</scope>
    <source>
        <strain evidence="3">DSM 15868</strain>
    </source>
</reference>
<dbReference type="HOGENOM" id="CLU_103773_0_2_10"/>
<evidence type="ECO:0000313" key="3">
    <source>
        <dbReference type="Proteomes" id="UP000010093"/>
    </source>
</evidence>
<sequence>MKAKVFIGMLFWMVTNLLIAQTTNVSQRLTQEGALKLAEQANLEAQKLNKKISIAVLDSSGVTLLLLKGDDVGVHNTEASRRKAYTSASTKTSSWDLMQKAASDPTAQNLNTLPELLLLGGGVPIWKSGILVGSIGISGGGSGENDHNIAKKSVENLGFTIQR</sequence>
<dbReference type="EMBL" id="CP003388">
    <property type="protein sequence ID" value="AFD55310.1"/>
    <property type="molecule type" value="Genomic_DNA"/>
</dbReference>
<evidence type="ECO:0000256" key="1">
    <source>
        <dbReference type="SAM" id="SignalP"/>
    </source>
</evidence>
<feature type="signal peptide" evidence="1">
    <location>
        <begin position="1"/>
        <end position="20"/>
    </location>
</feature>
<dbReference type="PANTHER" id="PTHR34309">
    <property type="entry name" value="SLR1406 PROTEIN"/>
    <property type="match status" value="1"/>
</dbReference>
<feature type="chain" id="PRO_5003189252" description="Heme-binding protein" evidence="1">
    <location>
        <begin position="21"/>
        <end position="163"/>
    </location>
</feature>